<dbReference type="InterPro" id="IPR011429">
    <property type="entry name" value="Cyt_c_Planctomycete-type"/>
</dbReference>
<feature type="signal peptide" evidence="5">
    <location>
        <begin position="1"/>
        <end position="29"/>
    </location>
</feature>
<keyword evidence="2 4" id="KW-0479">Metal-binding</keyword>
<keyword evidence="5" id="KW-0732">Signal</keyword>
<evidence type="ECO:0000313" key="7">
    <source>
        <dbReference type="EMBL" id="MDY3558197.1"/>
    </source>
</evidence>
<proteinExistence type="predicted"/>
<evidence type="ECO:0000313" key="8">
    <source>
        <dbReference type="Proteomes" id="UP001272242"/>
    </source>
</evidence>
<dbReference type="InterPro" id="IPR022655">
    <property type="entry name" value="DUF1553"/>
</dbReference>
<dbReference type="Pfam" id="PF07587">
    <property type="entry name" value="PSD1"/>
    <property type="match status" value="1"/>
</dbReference>
<dbReference type="SUPFAM" id="SSF46626">
    <property type="entry name" value="Cytochrome c"/>
    <property type="match status" value="1"/>
</dbReference>
<keyword evidence="3 4" id="KW-0408">Iron</keyword>
<dbReference type="Pfam" id="PF07635">
    <property type="entry name" value="PSCyt1"/>
    <property type="match status" value="1"/>
</dbReference>
<accession>A0ABU5EUR4</accession>
<organism evidence="7 8">
    <name type="scientific">Gemmata algarum</name>
    <dbReference type="NCBI Taxonomy" id="2975278"/>
    <lineage>
        <taxon>Bacteria</taxon>
        <taxon>Pseudomonadati</taxon>
        <taxon>Planctomycetota</taxon>
        <taxon>Planctomycetia</taxon>
        <taxon>Gemmatales</taxon>
        <taxon>Gemmataceae</taxon>
        <taxon>Gemmata</taxon>
    </lineage>
</organism>
<dbReference type="InterPro" id="IPR009056">
    <property type="entry name" value="Cyt_c-like_dom"/>
</dbReference>
<feature type="chain" id="PRO_5047219958" evidence="5">
    <location>
        <begin position="30"/>
        <end position="1082"/>
    </location>
</feature>
<dbReference type="Gene3D" id="1.10.760.10">
    <property type="entry name" value="Cytochrome c-like domain"/>
    <property type="match status" value="1"/>
</dbReference>
<dbReference type="InterPro" id="IPR036909">
    <property type="entry name" value="Cyt_c-like_dom_sf"/>
</dbReference>
<evidence type="ECO:0000256" key="5">
    <source>
        <dbReference type="SAM" id="SignalP"/>
    </source>
</evidence>
<evidence type="ECO:0000256" key="3">
    <source>
        <dbReference type="ARBA" id="ARBA00023004"/>
    </source>
</evidence>
<dbReference type="InterPro" id="IPR013320">
    <property type="entry name" value="ConA-like_dom_sf"/>
</dbReference>
<dbReference type="Proteomes" id="UP001272242">
    <property type="component" value="Unassembled WGS sequence"/>
</dbReference>
<gene>
    <name evidence="7" type="ORF">R5W23_001803</name>
</gene>
<dbReference type="Pfam" id="PF13385">
    <property type="entry name" value="Laminin_G_3"/>
    <property type="match status" value="1"/>
</dbReference>
<keyword evidence="8" id="KW-1185">Reference proteome</keyword>
<evidence type="ECO:0000259" key="6">
    <source>
        <dbReference type="PROSITE" id="PS51007"/>
    </source>
</evidence>
<reference evidence="8" key="1">
    <citation type="journal article" date="2023" name="Mar. Drugs">
        <title>Gemmata algarum, a Novel Planctomycete Isolated from an Algal Mat, Displays Antimicrobial Activity.</title>
        <authorList>
            <person name="Kumar G."/>
            <person name="Kallscheuer N."/>
            <person name="Kashif M."/>
            <person name="Ahamad S."/>
            <person name="Jagadeeshwari U."/>
            <person name="Pannikurungottu S."/>
            <person name="Haufschild T."/>
            <person name="Kabuu M."/>
            <person name="Sasikala C."/>
            <person name="Jogler C."/>
            <person name="Ramana C."/>
        </authorList>
    </citation>
    <scope>NUCLEOTIDE SEQUENCE [LARGE SCALE GENOMIC DNA]</scope>
    <source>
        <strain evidence="8">JC673</strain>
    </source>
</reference>
<dbReference type="RefSeq" id="WP_320685161.1">
    <property type="nucleotide sequence ID" value="NZ_JAXBLV010000018.1"/>
</dbReference>
<name>A0ABU5EUR4_9BACT</name>
<dbReference type="SUPFAM" id="SSF49899">
    <property type="entry name" value="Concanavalin A-like lectins/glucanases"/>
    <property type="match status" value="1"/>
</dbReference>
<feature type="domain" description="Cytochrome c" evidence="6">
    <location>
        <begin position="51"/>
        <end position="240"/>
    </location>
</feature>
<dbReference type="InterPro" id="IPR011444">
    <property type="entry name" value="DUF1549"/>
</dbReference>
<dbReference type="Pfam" id="PF07583">
    <property type="entry name" value="PSCyt2"/>
    <property type="match status" value="1"/>
</dbReference>
<evidence type="ECO:0000256" key="1">
    <source>
        <dbReference type="ARBA" id="ARBA00022617"/>
    </source>
</evidence>
<dbReference type="EMBL" id="JAXBLV010000018">
    <property type="protein sequence ID" value="MDY3558197.1"/>
    <property type="molecule type" value="Genomic_DNA"/>
</dbReference>
<dbReference type="PROSITE" id="PS51007">
    <property type="entry name" value="CYTC"/>
    <property type="match status" value="1"/>
</dbReference>
<sequence length="1082" mass="120068">MPRPLSYLLPLACAVLCAALVAPLPPASADPQPPKLQPAVAAAVPVAAAPASAKPGNIEYNRDIRPILAETCFACHGPDSGSRKAGLRLDLREAAIEAGAIVPGKPDKSSLIERIHADGEKELMPPLKSNKTLSPEQRKLLAKWIEAGAEYQPHWSFITPARPALPAVKDKSWVRTPVDSFVLAKLEAAGLKPAPEADRRTLARRLAFDLTGLPPVPADVEAFVSDTDANYYEKYVDKLMASPHWGEHRGRYWLDYARYADTHGIHFDNFREVWAYRDWVINALNANQKFDQFTIDQLAGDLLPNPTLDQKVATGFNRCNITTNEGGVIAEEYVVLYARDRTETTSQVWMGLTTGCAVCHDHKYDPISMRDFYSLSAFFNNTTQAVMDGNIPNTPPVIPVPRSEDRPRFDALAKELAAARAKLDARKVAAKAPFAEWLRSAKAADFEGKPPTQGLVFNAPLKEGKGKEIAVTVGEKPRTVPFDAGYAWANGKDKKSAFTIQPGKAIEFKDVGDFDRSQPFAVSMWVSINGRGKNGAIVARMDEANSYRGWDVWIQNDRIAMHVINTYPQDAVKVVAKAPLQPNKWTHVTVAYDGTGKPGGIKVYYDGEPQPHDVETDTLKSTTRTTVPFMIGQRSGGARVSGIALEDLRIYDRPFTGIDAQQLAGSRRTADILAKPVDKRTPQETEELFTWWVVTQDAEYRALSAAYRKLQDEEVAIRSRGTIAHVMNERPNTQPAAFILTRGDYDKRADPVKADTPKSMPAMAKDLPRNRLGLAQWLVSKEHPLTARVTVNRFWQELYGTGLVRTSGDFGIAGELPSHPELLDWMALEFQSHWDVKRFFKLLVTSATYRQAAVTTPEKLDKDRDNRLLSRGPRFRMDAEMIRDNALAVSGLLVRKIGGASVKPYQPDGVWEAVAMIGSNTRDYRRDAGESLYRRSMYTFWKRAAPPAAMEVLNAPNRETCTVRRDRTNTPLAALLTLNDVQFVEAARVFAEKALAAAPADDARIDFVARRLLARPFRAEELAIVTDTLKNLRAHYKAKPEDAKKLIAFGESKPNAALDPSELAAWTMLANQLMNLDEVLNK</sequence>
<comment type="caution">
    <text evidence="7">The sequence shown here is derived from an EMBL/GenBank/DDBJ whole genome shotgun (WGS) entry which is preliminary data.</text>
</comment>
<keyword evidence="1 4" id="KW-0349">Heme</keyword>
<evidence type="ECO:0000256" key="4">
    <source>
        <dbReference type="PROSITE-ProRule" id="PRU00433"/>
    </source>
</evidence>
<dbReference type="PANTHER" id="PTHR35889:SF3">
    <property type="entry name" value="F-BOX DOMAIN-CONTAINING PROTEIN"/>
    <property type="match status" value="1"/>
</dbReference>
<evidence type="ECO:0000256" key="2">
    <source>
        <dbReference type="ARBA" id="ARBA00022723"/>
    </source>
</evidence>
<dbReference type="Gene3D" id="2.60.120.200">
    <property type="match status" value="1"/>
</dbReference>
<dbReference type="PANTHER" id="PTHR35889">
    <property type="entry name" value="CYCLOINULO-OLIGOSACCHARIDE FRUCTANOTRANSFERASE-RELATED"/>
    <property type="match status" value="1"/>
</dbReference>
<protein>
    <submittedName>
        <fullName evidence="7">DUF1553 domain-containing protein</fullName>
    </submittedName>
</protein>